<proteinExistence type="predicted"/>
<accession>K0T7V9</accession>
<protein>
    <submittedName>
        <fullName evidence="1">Uncharacterized protein</fullName>
    </submittedName>
</protein>
<keyword evidence="2" id="KW-1185">Reference proteome</keyword>
<evidence type="ECO:0000313" key="2">
    <source>
        <dbReference type="Proteomes" id="UP000266841"/>
    </source>
</evidence>
<comment type="caution">
    <text evidence="1">The sequence shown here is derived from an EMBL/GenBank/DDBJ whole genome shotgun (WGS) entry which is preliminary data.</text>
</comment>
<gene>
    <name evidence="1" type="ORF">THAOC_04710</name>
</gene>
<dbReference type="InterPro" id="IPR036770">
    <property type="entry name" value="Ankyrin_rpt-contain_sf"/>
</dbReference>
<dbReference type="AlphaFoldDB" id="K0T7V9"/>
<name>K0T7V9_THAOC</name>
<dbReference type="EMBL" id="AGNL01004323">
    <property type="protein sequence ID" value="EJK73655.1"/>
    <property type="molecule type" value="Genomic_DNA"/>
</dbReference>
<dbReference type="Proteomes" id="UP000266841">
    <property type="component" value="Unassembled WGS sequence"/>
</dbReference>
<dbReference type="Gene3D" id="1.25.40.20">
    <property type="entry name" value="Ankyrin repeat-containing domain"/>
    <property type="match status" value="1"/>
</dbReference>
<evidence type="ECO:0000313" key="1">
    <source>
        <dbReference type="EMBL" id="EJK73655.1"/>
    </source>
</evidence>
<dbReference type="OMA" id="YHEEYGA"/>
<reference evidence="1 2" key="1">
    <citation type="journal article" date="2012" name="Genome Biol.">
        <title>Genome and low-iron response of an oceanic diatom adapted to chronic iron limitation.</title>
        <authorList>
            <person name="Lommer M."/>
            <person name="Specht M."/>
            <person name="Roy A.S."/>
            <person name="Kraemer L."/>
            <person name="Andreson R."/>
            <person name="Gutowska M.A."/>
            <person name="Wolf J."/>
            <person name="Bergner S.V."/>
            <person name="Schilhabel M.B."/>
            <person name="Klostermeier U.C."/>
            <person name="Beiko R.G."/>
            <person name="Rosenstiel P."/>
            <person name="Hippler M."/>
            <person name="Laroche J."/>
        </authorList>
    </citation>
    <scope>NUCLEOTIDE SEQUENCE [LARGE SCALE GENOMIC DNA]</scope>
    <source>
        <strain evidence="1 2">CCMP1005</strain>
    </source>
</reference>
<sequence length="339" mass="39129">MDVPTSYHEEYGALQFGPFLGNISIAPDSSIHEGAYEGMFHGFYYRGCTLDRMKARFRQLPLHEICFDYSNQHTNVTFEQVLKCLEDNADAVLEKDCIGMTPLHIIACSTNHDVRLFQKLISISHKTLMDSDIFGRTVLDYALLSDAPEEVFDSLFEPFVKMGELPLNLELVYSAAEHNVPALQTWEVFSDYVERFFPAHDLDWDDLFLRKVHPNCKMPIITYRWFARKATNQRMIKMATLTLTRQSKINEMIDGFQSCVWLWKLQVGPVWELMKRWELQEATILLELALWKCRLDDSSAGSNNRVAARISCGADFIINEVVQYLSFSEPTTTIKIIQI</sequence>
<organism evidence="1 2">
    <name type="scientific">Thalassiosira oceanica</name>
    <name type="common">Marine diatom</name>
    <dbReference type="NCBI Taxonomy" id="159749"/>
    <lineage>
        <taxon>Eukaryota</taxon>
        <taxon>Sar</taxon>
        <taxon>Stramenopiles</taxon>
        <taxon>Ochrophyta</taxon>
        <taxon>Bacillariophyta</taxon>
        <taxon>Coscinodiscophyceae</taxon>
        <taxon>Thalassiosirophycidae</taxon>
        <taxon>Thalassiosirales</taxon>
        <taxon>Thalassiosiraceae</taxon>
        <taxon>Thalassiosira</taxon>
    </lineage>
</organism>